<gene>
    <name evidence="1" type="ORF">UFOVP70_18</name>
</gene>
<organism evidence="1">
    <name type="scientific">uncultured Caudovirales phage</name>
    <dbReference type="NCBI Taxonomy" id="2100421"/>
    <lineage>
        <taxon>Viruses</taxon>
        <taxon>Duplodnaviria</taxon>
        <taxon>Heunggongvirae</taxon>
        <taxon>Uroviricota</taxon>
        <taxon>Caudoviricetes</taxon>
        <taxon>Peduoviridae</taxon>
        <taxon>Maltschvirus</taxon>
        <taxon>Maltschvirus maltsch</taxon>
    </lineage>
</organism>
<dbReference type="EMBL" id="LR796193">
    <property type="protein sequence ID" value="CAB4126274.1"/>
    <property type="molecule type" value="Genomic_DNA"/>
</dbReference>
<proteinExistence type="predicted"/>
<accession>A0A6J5KV42</accession>
<reference evidence="1" key="1">
    <citation type="submission" date="2020-04" db="EMBL/GenBank/DDBJ databases">
        <authorList>
            <person name="Chiriac C."/>
            <person name="Salcher M."/>
            <person name="Ghai R."/>
            <person name="Kavagutti S V."/>
        </authorList>
    </citation>
    <scope>NUCLEOTIDE SEQUENCE</scope>
</reference>
<evidence type="ECO:0000313" key="1">
    <source>
        <dbReference type="EMBL" id="CAB4126274.1"/>
    </source>
</evidence>
<sequence>MGWTFFHDNGAKPGDILARELSDTNDAGAVWSIVDHATHGREWYAVQRLDKPGADPVFYGLVVLFTRKNGEFGYKDMSECMGPYYYNAPARLLNMLDKLAPNAPQSAIDWRAKCRATLADKRKPKPKLAPGSIVKFPNVAGQFELIMPIGPRRGWSVRYVGGSMSYTANARQIAQCTLVS</sequence>
<name>A0A6J5KV42_9CAUD</name>
<protein>
    <submittedName>
        <fullName evidence="1">Uncharacterized protein</fullName>
    </submittedName>
</protein>